<feature type="coiled-coil region" evidence="7">
    <location>
        <begin position="55"/>
        <end position="82"/>
    </location>
</feature>
<reference evidence="11 12" key="1">
    <citation type="submission" date="2007-07" db="EMBL/GenBank/DDBJ databases">
        <title>Complete sequence of chromosome of Xanthobacter autotrophicus Py2.</title>
        <authorList>
            <consortium name="US DOE Joint Genome Institute"/>
            <person name="Copeland A."/>
            <person name="Lucas S."/>
            <person name="Lapidus A."/>
            <person name="Barry K."/>
            <person name="Glavina del Rio T."/>
            <person name="Hammon N."/>
            <person name="Israni S."/>
            <person name="Dalin E."/>
            <person name="Tice H."/>
            <person name="Pitluck S."/>
            <person name="Sims D."/>
            <person name="Brettin T."/>
            <person name="Bruce D."/>
            <person name="Detter J.C."/>
            <person name="Han C."/>
            <person name="Tapia R."/>
            <person name="Brainard J."/>
            <person name="Schmutz J."/>
            <person name="Larimer F."/>
            <person name="Land M."/>
            <person name="Hauser L."/>
            <person name="Kyrpides N."/>
            <person name="Kim E."/>
            <person name="Ensigns S.A."/>
            <person name="Richardson P."/>
        </authorList>
    </citation>
    <scope>NUCLEOTIDE SEQUENCE [LARGE SCALE GENOMIC DNA]</scope>
    <source>
        <strain evidence="12">ATCC BAA-1158 / Py2</strain>
    </source>
</reference>
<dbReference type="PhylomeDB" id="A7IH22"/>
<dbReference type="SUPFAM" id="SSF51261">
    <property type="entry name" value="Duplicated hybrid motif"/>
    <property type="match status" value="1"/>
</dbReference>
<protein>
    <submittedName>
        <fullName evidence="11">Peptidase M23B</fullName>
    </submittedName>
</protein>
<dbReference type="GO" id="GO:0004222">
    <property type="term" value="F:metalloendopeptidase activity"/>
    <property type="evidence" value="ECO:0007669"/>
    <property type="project" value="TreeGrafter"/>
</dbReference>
<dbReference type="PANTHER" id="PTHR21666:SF288">
    <property type="entry name" value="CELL DIVISION PROTEIN YTFB"/>
    <property type="match status" value="1"/>
</dbReference>
<feature type="signal peptide" evidence="9">
    <location>
        <begin position="1"/>
        <end position="22"/>
    </location>
</feature>
<feature type="chain" id="PRO_5002710153" evidence="9">
    <location>
        <begin position="23"/>
        <end position="477"/>
    </location>
</feature>
<keyword evidence="5" id="KW-0862">Zinc</keyword>
<dbReference type="OrthoDB" id="9809144at2"/>
<dbReference type="Proteomes" id="UP000002417">
    <property type="component" value="Chromosome"/>
</dbReference>
<dbReference type="InterPro" id="IPR011055">
    <property type="entry name" value="Dup_hybrid_motif"/>
</dbReference>
<dbReference type="Gene3D" id="2.70.70.10">
    <property type="entry name" value="Glucose Permease (Domain IIA)"/>
    <property type="match status" value="1"/>
</dbReference>
<evidence type="ECO:0000256" key="7">
    <source>
        <dbReference type="SAM" id="Coils"/>
    </source>
</evidence>
<feature type="domain" description="M23ase beta-sheet core" evidence="10">
    <location>
        <begin position="323"/>
        <end position="401"/>
    </location>
</feature>
<evidence type="ECO:0000256" key="2">
    <source>
        <dbReference type="ARBA" id="ARBA00022670"/>
    </source>
</evidence>
<dbReference type="InterPro" id="IPR050570">
    <property type="entry name" value="Cell_wall_metabolism_enzyme"/>
</dbReference>
<evidence type="ECO:0000259" key="10">
    <source>
        <dbReference type="Pfam" id="PF01551"/>
    </source>
</evidence>
<feature type="region of interest" description="Disordered" evidence="8">
    <location>
        <begin position="256"/>
        <end position="282"/>
    </location>
</feature>
<keyword evidence="4" id="KW-0378">Hydrolase</keyword>
<evidence type="ECO:0000256" key="3">
    <source>
        <dbReference type="ARBA" id="ARBA00022723"/>
    </source>
</evidence>
<evidence type="ECO:0000256" key="9">
    <source>
        <dbReference type="SAM" id="SignalP"/>
    </source>
</evidence>
<keyword evidence="2" id="KW-0645">Protease</keyword>
<dbReference type="PANTHER" id="PTHR21666">
    <property type="entry name" value="PEPTIDASE-RELATED"/>
    <property type="match status" value="1"/>
</dbReference>
<feature type="region of interest" description="Disordered" evidence="8">
    <location>
        <begin position="215"/>
        <end position="238"/>
    </location>
</feature>
<dbReference type="Gene3D" id="6.10.250.3150">
    <property type="match status" value="1"/>
</dbReference>
<dbReference type="KEGG" id="xau:Xaut_2071"/>
<dbReference type="HOGENOM" id="CLU_029425_15_0_5"/>
<sequence length="477" mass="49475">MTARAALLLSLALAGLLPAATAALGQAGAAPAVVPLPPVPPSRSGLDTDALKSDLRGTEEAQKRLRAELEAAKGDRGRLNQMLVETATRTRAVEQQLIDVEGRIGMLDGSATDLNASLAKRRGVLAQVLAALMRMGREPPPALLMRPDDALDAVRSAILLGALLPELRVEAETLAADLSELSRVRGELTAARDSLTRLKAELDDDRKRLSLLVTERQRRQAEEQPVPPAERSQAETVAKATGDVHDLVTRLETEVGPSARAADAAKAVTRPVEPGKPDLTALRNPARITPAIAFSQAKGLLPLPVAGVTVKTFGAADSVGGAEKGMTIATRAGAPVTAPADGWVVYAGPFRSYGQLLIINAGGGYHILMAGMERITVDLGQFVLAGEPVGVMGGLSRTAGPAARGAAVPASGQAPSQAASQAAGQAPSVVQAAGLRFGNEAGTALGQPQLYVEFRKDGISIDPTPWWAATDSQKVRG</sequence>
<evidence type="ECO:0000313" key="11">
    <source>
        <dbReference type="EMBL" id="ABS67315.1"/>
    </source>
</evidence>
<accession>A7IH22</accession>
<dbReference type="STRING" id="78245.Xaut_2071"/>
<keyword evidence="12" id="KW-1185">Reference proteome</keyword>
<dbReference type="CDD" id="cd12797">
    <property type="entry name" value="M23_peptidase"/>
    <property type="match status" value="1"/>
</dbReference>
<keyword evidence="7" id="KW-0175">Coiled coil</keyword>
<keyword evidence="9" id="KW-0732">Signal</keyword>
<evidence type="ECO:0000313" key="12">
    <source>
        <dbReference type="Proteomes" id="UP000002417"/>
    </source>
</evidence>
<dbReference type="EMBL" id="CP000781">
    <property type="protein sequence ID" value="ABS67315.1"/>
    <property type="molecule type" value="Genomic_DNA"/>
</dbReference>
<dbReference type="Pfam" id="PF01551">
    <property type="entry name" value="Peptidase_M23"/>
    <property type="match status" value="1"/>
</dbReference>
<dbReference type="GO" id="GO:0046872">
    <property type="term" value="F:metal ion binding"/>
    <property type="evidence" value="ECO:0007669"/>
    <property type="project" value="UniProtKB-KW"/>
</dbReference>
<feature type="coiled-coil region" evidence="7">
    <location>
        <begin position="181"/>
        <end position="208"/>
    </location>
</feature>
<evidence type="ECO:0000256" key="6">
    <source>
        <dbReference type="ARBA" id="ARBA00023049"/>
    </source>
</evidence>
<evidence type="ECO:0000256" key="1">
    <source>
        <dbReference type="ARBA" id="ARBA00001947"/>
    </source>
</evidence>
<evidence type="ECO:0000256" key="8">
    <source>
        <dbReference type="SAM" id="MobiDB-lite"/>
    </source>
</evidence>
<dbReference type="AlphaFoldDB" id="A7IH22"/>
<evidence type="ECO:0000256" key="4">
    <source>
        <dbReference type="ARBA" id="ARBA00022801"/>
    </source>
</evidence>
<organism evidence="11 12">
    <name type="scientific">Xanthobacter autotrophicus (strain ATCC BAA-1158 / Py2)</name>
    <dbReference type="NCBI Taxonomy" id="78245"/>
    <lineage>
        <taxon>Bacteria</taxon>
        <taxon>Pseudomonadati</taxon>
        <taxon>Pseudomonadota</taxon>
        <taxon>Alphaproteobacteria</taxon>
        <taxon>Hyphomicrobiales</taxon>
        <taxon>Xanthobacteraceae</taxon>
        <taxon>Xanthobacter</taxon>
    </lineage>
</organism>
<name>A7IH22_XANP2</name>
<dbReference type="GO" id="GO:0006508">
    <property type="term" value="P:proteolysis"/>
    <property type="evidence" value="ECO:0007669"/>
    <property type="project" value="UniProtKB-KW"/>
</dbReference>
<evidence type="ECO:0000256" key="5">
    <source>
        <dbReference type="ARBA" id="ARBA00022833"/>
    </source>
</evidence>
<proteinExistence type="predicted"/>
<gene>
    <name evidence="11" type="ordered locus">Xaut_2071</name>
</gene>
<keyword evidence="6" id="KW-0482">Metalloprotease</keyword>
<keyword evidence="3" id="KW-0479">Metal-binding</keyword>
<dbReference type="InterPro" id="IPR016047">
    <property type="entry name" value="M23ase_b-sheet_dom"/>
</dbReference>
<dbReference type="eggNOG" id="COG4942">
    <property type="taxonomic scope" value="Bacteria"/>
</dbReference>
<comment type="cofactor">
    <cofactor evidence="1">
        <name>Zn(2+)</name>
        <dbReference type="ChEBI" id="CHEBI:29105"/>
    </cofactor>
</comment>